<evidence type="ECO:0000313" key="2">
    <source>
        <dbReference type="EMBL" id="KZS09669.1"/>
    </source>
</evidence>
<keyword evidence="1" id="KW-0472">Membrane</keyword>
<reference evidence="2 3" key="1">
    <citation type="submission" date="2016-03" db="EMBL/GenBank/DDBJ databases">
        <title>EvidentialGene: Evidence-directed Construction of Genes on Genomes.</title>
        <authorList>
            <person name="Gilbert D.G."/>
            <person name="Choi J.-H."/>
            <person name="Mockaitis K."/>
            <person name="Colbourne J."/>
            <person name="Pfrender M."/>
        </authorList>
    </citation>
    <scope>NUCLEOTIDE SEQUENCE [LARGE SCALE GENOMIC DNA]</scope>
    <source>
        <strain evidence="2 3">Xinb3</strain>
        <tissue evidence="2">Complete organism</tissue>
    </source>
</reference>
<dbReference type="AlphaFoldDB" id="A0A164SIU2"/>
<sequence length="28" mass="3169">MAILSVADDSIIPVGVLFIFFRLQLFSR</sequence>
<feature type="transmembrane region" description="Helical" evidence="1">
    <location>
        <begin position="6"/>
        <end position="25"/>
    </location>
</feature>
<keyword evidence="1" id="KW-0812">Transmembrane</keyword>
<proteinExistence type="predicted"/>
<keyword evidence="3" id="KW-1185">Reference proteome</keyword>
<evidence type="ECO:0000313" key="3">
    <source>
        <dbReference type="Proteomes" id="UP000076858"/>
    </source>
</evidence>
<gene>
    <name evidence="2" type="ORF">APZ42_026077</name>
</gene>
<dbReference type="EMBL" id="LRGB01002011">
    <property type="protein sequence ID" value="KZS09669.1"/>
    <property type="molecule type" value="Genomic_DNA"/>
</dbReference>
<evidence type="ECO:0000256" key="1">
    <source>
        <dbReference type="SAM" id="Phobius"/>
    </source>
</evidence>
<organism evidence="2 3">
    <name type="scientific">Daphnia magna</name>
    <dbReference type="NCBI Taxonomy" id="35525"/>
    <lineage>
        <taxon>Eukaryota</taxon>
        <taxon>Metazoa</taxon>
        <taxon>Ecdysozoa</taxon>
        <taxon>Arthropoda</taxon>
        <taxon>Crustacea</taxon>
        <taxon>Branchiopoda</taxon>
        <taxon>Diplostraca</taxon>
        <taxon>Cladocera</taxon>
        <taxon>Anomopoda</taxon>
        <taxon>Daphniidae</taxon>
        <taxon>Daphnia</taxon>
    </lineage>
</organism>
<dbReference type="Proteomes" id="UP000076858">
    <property type="component" value="Unassembled WGS sequence"/>
</dbReference>
<comment type="caution">
    <text evidence="2">The sequence shown here is derived from an EMBL/GenBank/DDBJ whole genome shotgun (WGS) entry which is preliminary data.</text>
</comment>
<name>A0A164SIU2_9CRUS</name>
<keyword evidence="1" id="KW-1133">Transmembrane helix</keyword>
<protein>
    <submittedName>
        <fullName evidence="2">Uncharacterized protein</fullName>
    </submittedName>
</protein>
<accession>A0A164SIU2</accession>